<sequence length="175" mass="19487">MMCRLLNILLALLSRSLFAIHGVVTVWRVVAVKGEPLYWLLLSGVALLGVEMVLTLKCTRNAEWKWFSPMVFLYLSTVIPSIWFLELSLLQSKLPLNNSSTHELRLLDHIPNTVAATPQVVTRLPVGARPAVKASRMLPPFYCGQASCLHFENDDQISLHVVLLCTIINYGSGAC</sequence>
<comment type="caution">
    <text evidence="3">The sequence shown here is derived from an EMBL/GenBank/DDBJ whole genome shotgun (WGS) entry which is preliminary data.</text>
</comment>
<dbReference type="PANTHER" id="PTHR22168">
    <property type="entry name" value="TMEM26 PROTEIN"/>
    <property type="match status" value="1"/>
</dbReference>
<dbReference type="AlphaFoldDB" id="A0AAV9QQZ2"/>
<accession>A0AAV9QQZ2</accession>
<dbReference type="Pfam" id="PF09772">
    <property type="entry name" value="Tmem26"/>
    <property type="match status" value="1"/>
</dbReference>
<feature type="chain" id="PRO_5043597539" description="Transmembrane protein 26" evidence="2">
    <location>
        <begin position="20"/>
        <end position="175"/>
    </location>
</feature>
<evidence type="ECO:0000256" key="2">
    <source>
        <dbReference type="SAM" id="SignalP"/>
    </source>
</evidence>
<keyword evidence="4" id="KW-1185">Reference proteome</keyword>
<keyword evidence="1" id="KW-0812">Transmembrane</keyword>
<evidence type="ECO:0000313" key="3">
    <source>
        <dbReference type="EMBL" id="KAK5598849.1"/>
    </source>
</evidence>
<gene>
    <name evidence="3" type="ORF">CRENBAI_003324</name>
</gene>
<feature type="signal peptide" evidence="2">
    <location>
        <begin position="1"/>
        <end position="19"/>
    </location>
</feature>
<dbReference type="InterPro" id="IPR019169">
    <property type="entry name" value="Transmembrane_26"/>
</dbReference>
<evidence type="ECO:0000256" key="1">
    <source>
        <dbReference type="SAM" id="Phobius"/>
    </source>
</evidence>
<keyword evidence="1" id="KW-0472">Membrane</keyword>
<feature type="transmembrane region" description="Helical" evidence="1">
    <location>
        <begin position="66"/>
        <end position="85"/>
    </location>
</feature>
<proteinExistence type="predicted"/>
<name>A0AAV9QQZ2_9TELE</name>
<dbReference type="PANTHER" id="PTHR22168:SF7">
    <property type="entry name" value="TRANSMEMBRANE PROTEIN 26-LIKE"/>
    <property type="match status" value="1"/>
</dbReference>
<evidence type="ECO:0000313" key="4">
    <source>
        <dbReference type="Proteomes" id="UP001311232"/>
    </source>
</evidence>
<dbReference type="EMBL" id="JAHHUM010002997">
    <property type="protein sequence ID" value="KAK5598849.1"/>
    <property type="molecule type" value="Genomic_DNA"/>
</dbReference>
<dbReference type="Proteomes" id="UP001311232">
    <property type="component" value="Unassembled WGS sequence"/>
</dbReference>
<reference evidence="3 4" key="1">
    <citation type="submission" date="2021-06" db="EMBL/GenBank/DDBJ databases">
        <authorList>
            <person name="Palmer J.M."/>
        </authorList>
    </citation>
    <scope>NUCLEOTIDE SEQUENCE [LARGE SCALE GENOMIC DNA]</scope>
    <source>
        <strain evidence="3 4">MEX-2019</strain>
        <tissue evidence="3">Muscle</tissue>
    </source>
</reference>
<feature type="transmembrane region" description="Helical" evidence="1">
    <location>
        <begin position="37"/>
        <end position="54"/>
    </location>
</feature>
<protein>
    <recommendedName>
        <fullName evidence="5">Transmembrane protein 26</fullName>
    </recommendedName>
</protein>
<evidence type="ECO:0008006" key="5">
    <source>
        <dbReference type="Google" id="ProtNLM"/>
    </source>
</evidence>
<organism evidence="3 4">
    <name type="scientific">Crenichthys baileyi</name>
    <name type="common">White River springfish</name>
    <dbReference type="NCBI Taxonomy" id="28760"/>
    <lineage>
        <taxon>Eukaryota</taxon>
        <taxon>Metazoa</taxon>
        <taxon>Chordata</taxon>
        <taxon>Craniata</taxon>
        <taxon>Vertebrata</taxon>
        <taxon>Euteleostomi</taxon>
        <taxon>Actinopterygii</taxon>
        <taxon>Neopterygii</taxon>
        <taxon>Teleostei</taxon>
        <taxon>Neoteleostei</taxon>
        <taxon>Acanthomorphata</taxon>
        <taxon>Ovalentaria</taxon>
        <taxon>Atherinomorphae</taxon>
        <taxon>Cyprinodontiformes</taxon>
        <taxon>Goodeidae</taxon>
        <taxon>Crenichthys</taxon>
    </lineage>
</organism>
<keyword evidence="2" id="KW-0732">Signal</keyword>
<keyword evidence="1" id="KW-1133">Transmembrane helix</keyword>